<name>A0A2G6JAG5_NEPCE</name>
<feature type="domain" description="GGDEF" evidence="4">
    <location>
        <begin position="175"/>
        <end position="311"/>
    </location>
</feature>
<reference evidence="5 6" key="1">
    <citation type="submission" date="2017-10" db="EMBL/GenBank/DDBJ databases">
        <title>Novel microbial diversity and functional potential in the marine mammal oral microbiome.</title>
        <authorList>
            <person name="Dudek N.K."/>
            <person name="Sun C.L."/>
            <person name="Burstein D."/>
            <person name="Kantor R.S."/>
            <person name="Aliaga Goltsman D.S."/>
            <person name="Bik E.M."/>
            <person name="Thomas B.C."/>
            <person name="Banfield J.F."/>
            <person name="Relman D.A."/>
        </authorList>
    </citation>
    <scope>NUCLEOTIDE SEQUENCE [LARGE SCALE GENOMIC DNA]</scope>
    <source>
        <strain evidence="5">DOLJORAL78_49_30</strain>
    </source>
</reference>
<comment type="caution">
    <text evidence="5">The sequence shown here is derived from an EMBL/GenBank/DDBJ whole genome shotgun (WGS) entry which is preliminary data.</text>
</comment>
<sequence length="581" mass="65677">MRSAQNQRIEQTKNVLLADSTEQNSARIQTLLQPHSQYRLLTCATYTEALTQLHNNKVDILIFSCNCSSQPCANIITDLYHNDPSVPIIALSDDIDEYQGQALLDAQATDYLSTVLLNEESLLRSLRYAERYSKLTNEIRCLRNSDMLTLASNRQSFYQLLESKLNKTHSETEKRQLALISVDLDDFKQFNRHYGFNAGDKVIQVMSKRIQNMSQPSGLIARFGSDEFAILLDLAPESDIQGTVKKYLSMLIARLNTPYPNNNQSTRIHCSIGVSVAPIHDCNVDQLIHQATQARLNAKQVHGCSYSFFRPAMDQTIEKFQGLSADMAKALSLNQFELYYQPRINLASGRIIGAETLIRWNHPVHGLIMPGDFIPISERNGMIGSIGYWVLYQAGKHLKKLRNEGLPIERLGINLSFHQFKDEMLVDIIKRIVTQEEIDSSVLEFELTESAVFRDEEHIAECLDALAKEGITFSLDDFGTGYSSLSRLHKLPISALKIDRSFISHVNESSEAAVIVRSILLLAQGMKIKVIAEGVETQQQLDFLLEHKCDEIQGFLFSPPVPFTDFKRMLSNPEKVANSRN</sequence>
<dbReference type="Pfam" id="PF00990">
    <property type="entry name" value="GGDEF"/>
    <property type="match status" value="1"/>
</dbReference>
<dbReference type="CDD" id="cd01948">
    <property type="entry name" value="EAL"/>
    <property type="match status" value="1"/>
</dbReference>
<dbReference type="PROSITE" id="PS50887">
    <property type="entry name" value="GGDEF"/>
    <property type="match status" value="1"/>
</dbReference>
<evidence type="ECO:0000259" key="3">
    <source>
        <dbReference type="PROSITE" id="PS50883"/>
    </source>
</evidence>
<proteinExistence type="predicted"/>
<dbReference type="InterPro" id="IPR050706">
    <property type="entry name" value="Cyclic-di-GMP_PDE-like"/>
</dbReference>
<dbReference type="PANTHER" id="PTHR33121">
    <property type="entry name" value="CYCLIC DI-GMP PHOSPHODIESTERASE PDEF"/>
    <property type="match status" value="1"/>
</dbReference>
<organism evidence="5 6">
    <name type="scientific">Neptuniibacter caesariensis</name>
    <dbReference type="NCBI Taxonomy" id="207954"/>
    <lineage>
        <taxon>Bacteria</taxon>
        <taxon>Pseudomonadati</taxon>
        <taxon>Pseudomonadota</taxon>
        <taxon>Gammaproteobacteria</taxon>
        <taxon>Oceanospirillales</taxon>
        <taxon>Oceanospirillaceae</taxon>
        <taxon>Neptuniibacter</taxon>
    </lineage>
</organism>
<dbReference type="SUPFAM" id="SSF52172">
    <property type="entry name" value="CheY-like"/>
    <property type="match status" value="1"/>
</dbReference>
<comment type="caution">
    <text evidence="1">Lacks conserved residue(s) required for the propagation of feature annotation.</text>
</comment>
<dbReference type="NCBIfam" id="TIGR00254">
    <property type="entry name" value="GGDEF"/>
    <property type="match status" value="1"/>
</dbReference>
<feature type="domain" description="EAL" evidence="3">
    <location>
        <begin position="320"/>
        <end position="574"/>
    </location>
</feature>
<evidence type="ECO:0000259" key="4">
    <source>
        <dbReference type="PROSITE" id="PS50887"/>
    </source>
</evidence>
<dbReference type="GO" id="GO:0071111">
    <property type="term" value="F:cyclic-guanylate-specific phosphodiesterase activity"/>
    <property type="evidence" value="ECO:0007669"/>
    <property type="project" value="InterPro"/>
</dbReference>
<gene>
    <name evidence="5" type="ORF">CSA61_02355</name>
</gene>
<dbReference type="CDD" id="cd01949">
    <property type="entry name" value="GGDEF"/>
    <property type="match status" value="1"/>
</dbReference>
<evidence type="ECO:0000259" key="2">
    <source>
        <dbReference type="PROSITE" id="PS50110"/>
    </source>
</evidence>
<protein>
    <recommendedName>
        <fullName evidence="7">GGDEF-domain containing protein</fullName>
    </recommendedName>
</protein>
<dbReference type="PROSITE" id="PS50110">
    <property type="entry name" value="RESPONSE_REGULATORY"/>
    <property type="match status" value="1"/>
</dbReference>
<dbReference type="PROSITE" id="PS50883">
    <property type="entry name" value="EAL"/>
    <property type="match status" value="1"/>
</dbReference>
<evidence type="ECO:0000313" key="6">
    <source>
        <dbReference type="Proteomes" id="UP000242733"/>
    </source>
</evidence>
<evidence type="ECO:0008006" key="7">
    <source>
        <dbReference type="Google" id="ProtNLM"/>
    </source>
</evidence>
<evidence type="ECO:0000313" key="5">
    <source>
        <dbReference type="EMBL" id="PIE20396.1"/>
    </source>
</evidence>
<accession>A0A2G6JAG5</accession>
<dbReference type="Pfam" id="PF00072">
    <property type="entry name" value="Response_reg"/>
    <property type="match status" value="1"/>
</dbReference>
<dbReference type="AlphaFoldDB" id="A0A2G6JAG5"/>
<dbReference type="SUPFAM" id="SSF141868">
    <property type="entry name" value="EAL domain-like"/>
    <property type="match status" value="1"/>
</dbReference>
<dbReference type="EMBL" id="PDSG01000008">
    <property type="protein sequence ID" value="PIE20396.1"/>
    <property type="molecule type" value="Genomic_DNA"/>
</dbReference>
<feature type="domain" description="Response regulatory" evidence="2">
    <location>
        <begin position="14"/>
        <end position="129"/>
    </location>
</feature>
<dbReference type="Gene3D" id="3.20.20.450">
    <property type="entry name" value="EAL domain"/>
    <property type="match status" value="1"/>
</dbReference>
<dbReference type="InterPro" id="IPR029787">
    <property type="entry name" value="Nucleotide_cyclase"/>
</dbReference>
<dbReference type="SMART" id="SM00267">
    <property type="entry name" value="GGDEF"/>
    <property type="match status" value="1"/>
</dbReference>
<dbReference type="InterPro" id="IPR000160">
    <property type="entry name" value="GGDEF_dom"/>
</dbReference>
<dbReference type="GO" id="GO:0000160">
    <property type="term" value="P:phosphorelay signal transduction system"/>
    <property type="evidence" value="ECO:0007669"/>
    <property type="project" value="InterPro"/>
</dbReference>
<dbReference type="InterPro" id="IPR035919">
    <property type="entry name" value="EAL_sf"/>
</dbReference>
<evidence type="ECO:0000256" key="1">
    <source>
        <dbReference type="PROSITE-ProRule" id="PRU00169"/>
    </source>
</evidence>
<dbReference type="InterPro" id="IPR001789">
    <property type="entry name" value="Sig_transdc_resp-reg_receiver"/>
</dbReference>
<dbReference type="Gene3D" id="3.40.50.2300">
    <property type="match status" value="1"/>
</dbReference>
<dbReference type="PANTHER" id="PTHR33121:SF70">
    <property type="entry name" value="SIGNALING PROTEIN YKOW"/>
    <property type="match status" value="1"/>
</dbReference>
<dbReference type="InterPro" id="IPR011006">
    <property type="entry name" value="CheY-like_superfamily"/>
</dbReference>
<dbReference type="Pfam" id="PF00563">
    <property type="entry name" value="EAL"/>
    <property type="match status" value="1"/>
</dbReference>
<dbReference type="SUPFAM" id="SSF55073">
    <property type="entry name" value="Nucleotide cyclase"/>
    <property type="match status" value="1"/>
</dbReference>
<dbReference type="Proteomes" id="UP000242733">
    <property type="component" value="Unassembled WGS sequence"/>
</dbReference>
<dbReference type="SMART" id="SM00052">
    <property type="entry name" value="EAL"/>
    <property type="match status" value="1"/>
</dbReference>
<dbReference type="Gene3D" id="3.30.70.270">
    <property type="match status" value="1"/>
</dbReference>
<dbReference type="InterPro" id="IPR001633">
    <property type="entry name" value="EAL_dom"/>
</dbReference>
<dbReference type="InterPro" id="IPR043128">
    <property type="entry name" value="Rev_trsase/Diguanyl_cyclase"/>
</dbReference>